<feature type="transmembrane region" description="Helical" evidence="4">
    <location>
        <begin position="64"/>
        <end position="83"/>
    </location>
</feature>
<reference evidence="6" key="1">
    <citation type="submission" date="2021-01" db="EMBL/GenBank/DDBJ databases">
        <authorList>
            <person name="Corre E."/>
            <person name="Pelletier E."/>
            <person name="Niang G."/>
            <person name="Scheremetjew M."/>
            <person name="Finn R."/>
            <person name="Kale V."/>
            <person name="Holt S."/>
            <person name="Cochrane G."/>
            <person name="Meng A."/>
            <person name="Brown T."/>
            <person name="Cohen L."/>
        </authorList>
    </citation>
    <scope>NUCLEOTIDE SEQUENCE</scope>
    <source>
        <strain evidence="6">CCMP622</strain>
    </source>
</reference>
<keyword evidence="3 4" id="KW-0472">Membrane</keyword>
<evidence type="ECO:0000256" key="1">
    <source>
        <dbReference type="ARBA" id="ARBA00004236"/>
    </source>
</evidence>
<dbReference type="InterPro" id="IPR017900">
    <property type="entry name" value="4Fe4S_Fe_S_CS"/>
</dbReference>
<evidence type="ECO:0000259" key="5">
    <source>
        <dbReference type="PROSITE" id="PS51379"/>
    </source>
</evidence>
<name>A0A7S2TWM4_9EUKA</name>
<feature type="transmembrane region" description="Helical" evidence="4">
    <location>
        <begin position="357"/>
        <end position="376"/>
    </location>
</feature>
<dbReference type="Pfam" id="PF12801">
    <property type="entry name" value="Fer4_5"/>
    <property type="match status" value="2"/>
</dbReference>
<sequence length="407" mass="45190">MWCSICPFMIYGEVVQRWQQARGAVLRKWPVKQLETYGGWFLFSLFYAILVWEEVWNLENTAYLSSWLLLLITTGAMVGSALFERRVWCRYLCPIGGMNGLYSKLALTEIRASKGVCDSECDTYHCYKGGPAEGKGQATNGCPLHTHPASLKDNRDCVLCMTCLKACPHESVQLNLRAPGVDFGYPFLFPVPGTSSAPQHQPYAHEVALLFLLMGANVCHHIPEVLRQLGWDADSISHALHDKGSHIALSLAALAAPGVIIFLFDSFAQLIHKLLYPRSLAPRNFIDISYAYLPLVWLGSLAHYEDLGLTEAGRVLPLMAKTAHYFLPDLGSLIRPVGELLTTVENKAPTLTASNDVVAFLQGSTLLAGVAMSSLLLQKLGRQHWSAWMHQALMLLLTAEYWSIIIN</sequence>
<keyword evidence="4" id="KW-1133">Transmembrane helix</keyword>
<feature type="transmembrane region" description="Helical" evidence="4">
    <location>
        <begin position="34"/>
        <end position="52"/>
    </location>
</feature>
<dbReference type="GO" id="GO:0005886">
    <property type="term" value="C:plasma membrane"/>
    <property type="evidence" value="ECO:0007669"/>
    <property type="project" value="UniProtKB-SubCell"/>
</dbReference>
<protein>
    <recommendedName>
        <fullName evidence="5">4Fe-4S ferredoxin-type domain-containing protein</fullName>
    </recommendedName>
</protein>
<dbReference type="EMBL" id="HBHP01025629">
    <property type="protein sequence ID" value="CAD9771927.1"/>
    <property type="molecule type" value="Transcribed_RNA"/>
</dbReference>
<accession>A0A7S2TWM4</accession>
<proteinExistence type="predicted"/>
<dbReference type="InterPro" id="IPR017896">
    <property type="entry name" value="4Fe4S_Fe-S-bd"/>
</dbReference>
<dbReference type="PANTHER" id="PTHR30224">
    <property type="entry name" value="ELECTRON TRANSPORT PROTEIN"/>
    <property type="match status" value="1"/>
</dbReference>
<dbReference type="PROSITE" id="PS51379">
    <property type="entry name" value="4FE4S_FER_2"/>
    <property type="match status" value="1"/>
</dbReference>
<feature type="transmembrane region" description="Helical" evidence="4">
    <location>
        <begin position="388"/>
        <end position="406"/>
    </location>
</feature>
<feature type="domain" description="4Fe-4S ferredoxin-type" evidence="5">
    <location>
        <begin position="147"/>
        <end position="177"/>
    </location>
</feature>
<evidence type="ECO:0000313" key="6">
    <source>
        <dbReference type="EMBL" id="CAD9771927.1"/>
    </source>
</evidence>
<organism evidence="6">
    <name type="scientific">Lotharella oceanica</name>
    <dbReference type="NCBI Taxonomy" id="641309"/>
    <lineage>
        <taxon>Eukaryota</taxon>
        <taxon>Sar</taxon>
        <taxon>Rhizaria</taxon>
        <taxon>Cercozoa</taxon>
        <taxon>Chlorarachniophyceae</taxon>
        <taxon>Lotharella</taxon>
    </lineage>
</organism>
<evidence type="ECO:0000256" key="4">
    <source>
        <dbReference type="SAM" id="Phobius"/>
    </source>
</evidence>
<feature type="transmembrane region" description="Helical" evidence="4">
    <location>
        <begin position="246"/>
        <end position="264"/>
    </location>
</feature>
<evidence type="ECO:0000256" key="3">
    <source>
        <dbReference type="ARBA" id="ARBA00023136"/>
    </source>
</evidence>
<dbReference type="AlphaFoldDB" id="A0A7S2TWM4"/>
<gene>
    <name evidence="6" type="ORF">LSP00402_LOCUS15917</name>
</gene>
<comment type="subcellular location">
    <subcellularLocation>
        <location evidence="1">Cell membrane</location>
    </subcellularLocation>
</comment>
<keyword evidence="4" id="KW-0812">Transmembrane</keyword>
<evidence type="ECO:0000256" key="2">
    <source>
        <dbReference type="ARBA" id="ARBA00022475"/>
    </source>
</evidence>
<dbReference type="InterPro" id="IPR052378">
    <property type="entry name" value="NosR_regulator"/>
</dbReference>
<dbReference type="PROSITE" id="PS00198">
    <property type="entry name" value="4FE4S_FER_1"/>
    <property type="match status" value="1"/>
</dbReference>
<dbReference type="SUPFAM" id="SSF54862">
    <property type="entry name" value="4Fe-4S ferredoxins"/>
    <property type="match status" value="1"/>
</dbReference>
<dbReference type="PANTHER" id="PTHR30224:SF4">
    <property type="entry name" value="ELECTRON TRANSPORT PROTEIN YCCM-RELATED"/>
    <property type="match status" value="1"/>
</dbReference>
<keyword evidence="2" id="KW-1003">Cell membrane</keyword>